<protein>
    <recommendedName>
        <fullName evidence="3">Pacifastin domain-containing protein</fullName>
    </recommendedName>
</protein>
<evidence type="ECO:0008006" key="3">
    <source>
        <dbReference type="Google" id="ProtNLM"/>
    </source>
</evidence>
<dbReference type="AlphaFoldDB" id="A0A8S9Y2A3"/>
<sequence length="80" mass="9651">MALHMKWFVRLLKEIICGEEWPHDPPEELMCTPGYERFWEQCNRCWCGGTRKPGEKPMALCTEKGCRLRRHKLNLQNYRN</sequence>
<gene>
    <name evidence="1" type="ORF">GE061_010174</name>
</gene>
<evidence type="ECO:0000313" key="1">
    <source>
        <dbReference type="EMBL" id="KAF6215422.1"/>
    </source>
</evidence>
<proteinExistence type="predicted"/>
<organism evidence="1 2">
    <name type="scientific">Apolygus lucorum</name>
    <name type="common">Small green plant bug</name>
    <name type="synonym">Lygocoris lucorum</name>
    <dbReference type="NCBI Taxonomy" id="248454"/>
    <lineage>
        <taxon>Eukaryota</taxon>
        <taxon>Metazoa</taxon>
        <taxon>Ecdysozoa</taxon>
        <taxon>Arthropoda</taxon>
        <taxon>Hexapoda</taxon>
        <taxon>Insecta</taxon>
        <taxon>Pterygota</taxon>
        <taxon>Neoptera</taxon>
        <taxon>Paraneoptera</taxon>
        <taxon>Hemiptera</taxon>
        <taxon>Heteroptera</taxon>
        <taxon>Panheteroptera</taxon>
        <taxon>Cimicomorpha</taxon>
        <taxon>Miridae</taxon>
        <taxon>Mirini</taxon>
        <taxon>Apolygus</taxon>
    </lineage>
</organism>
<reference evidence="1" key="1">
    <citation type="journal article" date="2021" name="Mol. Ecol. Resour.">
        <title>Apolygus lucorum genome provides insights into omnivorousness and mesophyll feeding.</title>
        <authorList>
            <person name="Liu Y."/>
            <person name="Liu H."/>
            <person name="Wang H."/>
            <person name="Huang T."/>
            <person name="Liu B."/>
            <person name="Yang B."/>
            <person name="Yin L."/>
            <person name="Li B."/>
            <person name="Zhang Y."/>
            <person name="Zhang S."/>
            <person name="Jiang F."/>
            <person name="Zhang X."/>
            <person name="Ren Y."/>
            <person name="Wang B."/>
            <person name="Wang S."/>
            <person name="Lu Y."/>
            <person name="Wu K."/>
            <person name="Fan W."/>
            <person name="Wang G."/>
        </authorList>
    </citation>
    <scope>NUCLEOTIDE SEQUENCE</scope>
    <source>
        <strain evidence="1">12Hb</strain>
    </source>
</reference>
<keyword evidence="2" id="KW-1185">Reference proteome</keyword>
<dbReference type="EMBL" id="WIXP02000002">
    <property type="protein sequence ID" value="KAF6215422.1"/>
    <property type="molecule type" value="Genomic_DNA"/>
</dbReference>
<comment type="caution">
    <text evidence="1">The sequence shown here is derived from an EMBL/GenBank/DDBJ whole genome shotgun (WGS) entry which is preliminary data.</text>
</comment>
<evidence type="ECO:0000313" key="2">
    <source>
        <dbReference type="Proteomes" id="UP000466442"/>
    </source>
</evidence>
<dbReference type="Proteomes" id="UP000466442">
    <property type="component" value="Unassembled WGS sequence"/>
</dbReference>
<accession>A0A8S9Y2A3</accession>
<name>A0A8S9Y2A3_APOLU</name>